<reference evidence="1" key="1">
    <citation type="submission" date="2022-04" db="EMBL/GenBank/DDBJ databases">
        <title>Genome of the entomopathogenic fungus Entomophthora muscae.</title>
        <authorList>
            <person name="Elya C."/>
            <person name="Lovett B.R."/>
            <person name="Lee E."/>
            <person name="Macias A.M."/>
            <person name="Hajek A.E."/>
            <person name="De Bivort B.L."/>
            <person name="Kasson M.T."/>
            <person name="De Fine Licht H.H."/>
            <person name="Stajich J.E."/>
        </authorList>
    </citation>
    <scope>NUCLEOTIDE SEQUENCE</scope>
    <source>
        <strain evidence="1">Berkeley</strain>
    </source>
</reference>
<comment type="caution">
    <text evidence="1">The sequence shown here is derived from an EMBL/GenBank/DDBJ whole genome shotgun (WGS) entry which is preliminary data.</text>
</comment>
<proteinExistence type="predicted"/>
<gene>
    <name evidence="1" type="ORF">DSO57_1006949</name>
</gene>
<sequence length="144" mass="16110">MQTEQDSNLSASESQAPSVKQSEAPAQETKVKENPGQRLKSLRDAPEATNGTDESTHKVEVKITFPDACVRIRRLLKNPSDYDVLEAYALFKQATEGDNETPIPNELDFVGLAKWDAWKNKRGLSSEEAQACYIDLVRRLESNN</sequence>
<evidence type="ECO:0000313" key="2">
    <source>
        <dbReference type="Proteomes" id="UP001165960"/>
    </source>
</evidence>
<name>A0ACC2SWJ8_9FUNG</name>
<accession>A0ACC2SWJ8</accession>
<evidence type="ECO:0000313" key="1">
    <source>
        <dbReference type="EMBL" id="KAJ9066727.1"/>
    </source>
</evidence>
<protein>
    <submittedName>
        <fullName evidence="1">Uncharacterized protein</fullName>
    </submittedName>
</protein>
<organism evidence="1 2">
    <name type="scientific">Entomophthora muscae</name>
    <dbReference type="NCBI Taxonomy" id="34485"/>
    <lineage>
        <taxon>Eukaryota</taxon>
        <taxon>Fungi</taxon>
        <taxon>Fungi incertae sedis</taxon>
        <taxon>Zoopagomycota</taxon>
        <taxon>Entomophthoromycotina</taxon>
        <taxon>Entomophthoromycetes</taxon>
        <taxon>Entomophthorales</taxon>
        <taxon>Entomophthoraceae</taxon>
        <taxon>Entomophthora</taxon>
    </lineage>
</organism>
<dbReference type="Proteomes" id="UP001165960">
    <property type="component" value="Unassembled WGS sequence"/>
</dbReference>
<keyword evidence="2" id="KW-1185">Reference proteome</keyword>
<dbReference type="EMBL" id="QTSX02004280">
    <property type="protein sequence ID" value="KAJ9066727.1"/>
    <property type="molecule type" value="Genomic_DNA"/>
</dbReference>